<name>A0ABP3NHR6_9ACTN</name>
<gene>
    <name evidence="1" type="ORF">GCM10010390_51730</name>
</gene>
<evidence type="ECO:0000313" key="1">
    <source>
        <dbReference type="EMBL" id="GAA0543315.1"/>
    </source>
</evidence>
<proteinExistence type="predicted"/>
<evidence type="ECO:0000313" key="2">
    <source>
        <dbReference type="Proteomes" id="UP001501576"/>
    </source>
</evidence>
<dbReference type="EMBL" id="BAAABZ010000049">
    <property type="protein sequence ID" value="GAA0543315.1"/>
    <property type="molecule type" value="Genomic_DNA"/>
</dbReference>
<keyword evidence="2" id="KW-1185">Reference proteome</keyword>
<comment type="caution">
    <text evidence="1">The sequence shown here is derived from an EMBL/GenBank/DDBJ whole genome shotgun (WGS) entry which is preliminary data.</text>
</comment>
<accession>A0ABP3NHR6</accession>
<dbReference type="Proteomes" id="UP001501576">
    <property type="component" value="Unassembled WGS sequence"/>
</dbReference>
<sequence length="79" mass="9136">MEAGRRPPDEVPAKTMDILKNSGEKMRAKCGRRASPSWALELSGFADARIEYAFFFEMHHGEFIEREKAIILYSPFDRE</sequence>
<organism evidence="1 2">
    <name type="scientific">Streptomyces mordarskii</name>
    <dbReference type="NCBI Taxonomy" id="1226758"/>
    <lineage>
        <taxon>Bacteria</taxon>
        <taxon>Bacillati</taxon>
        <taxon>Actinomycetota</taxon>
        <taxon>Actinomycetes</taxon>
        <taxon>Kitasatosporales</taxon>
        <taxon>Streptomycetaceae</taxon>
        <taxon>Streptomyces</taxon>
    </lineage>
</organism>
<protein>
    <submittedName>
        <fullName evidence="1">Uncharacterized protein</fullName>
    </submittedName>
</protein>
<reference evidence="2" key="1">
    <citation type="journal article" date="2019" name="Int. J. Syst. Evol. Microbiol.">
        <title>The Global Catalogue of Microorganisms (GCM) 10K type strain sequencing project: providing services to taxonomists for standard genome sequencing and annotation.</title>
        <authorList>
            <consortium name="The Broad Institute Genomics Platform"/>
            <consortium name="The Broad Institute Genome Sequencing Center for Infectious Disease"/>
            <person name="Wu L."/>
            <person name="Ma J."/>
        </authorList>
    </citation>
    <scope>NUCLEOTIDE SEQUENCE [LARGE SCALE GENOMIC DNA]</scope>
    <source>
        <strain evidence="2">JCM 5052</strain>
    </source>
</reference>